<organism evidence="1 2">
    <name type="scientific">Eubacterium ramulus ATCC 29099</name>
    <dbReference type="NCBI Taxonomy" id="1256908"/>
    <lineage>
        <taxon>Bacteria</taxon>
        <taxon>Bacillati</taxon>
        <taxon>Bacillota</taxon>
        <taxon>Clostridia</taxon>
        <taxon>Eubacteriales</taxon>
        <taxon>Eubacteriaceae</taxon>
        <taxon>Eubacterium</taxon>
    </lineage>
</organism>
<name>U2QU72_EUBRA</name>
<accession>U2QU72</accession>
<dbReference type="AlphaFoldDB" id="U2QU72"/>
<comment type="caution">
    <text evidence="1">The sequence shown here is derived from an EMBL/GenBank/DDBJ whole genome shotgun (WGS) entry which is preliminary data.</text>
</comment>
<keyword evidence="2" id="KW-1185">Reference proteome</keyword>
<evidence type="ECO:0000313" key="2">
    <source>
        <dbReference type="Proteomes" id="UP000016608"/>
    </source>
</evidence>
<evidence type="ECO:0000313" key="1">
    <source>
        <dbReference type="EMBL" id="ERK42297.1"/>
    </source>
</evidence>
<sequence>MSALPQNKQVAKADCECPLYKESSVLAEKYQLYEWKLYF</sequence>
<protein>
    <submittedName>
        <fullName evidence="1">Uncharacterized protein</fullName>
    </submittedName>
</protein>
<dbReference type="EMBL" id="AWVJ01000178">
    <property type="protein sequence ID" value="ERK42297.1"/>
    <property type="molecule type" value="Genomic_DNA"/>
</dbReference>
<gene>
    <name evidence="1" type="ORF">HMPREF0373_02966</name>
</gene>
<proteinExistence type="predicted"/>
<dbReference type="Proteomes" id="UP000016608">
    <property type="component" value="Unassembled WGS sequence"/>
</dbReference>
<dbReference type="PATRIC" id="fig|1256908.3.peg.2727"/>
<dbReference type="HOGENOM" id="CLU_3309979_0_0_9"/>
<reference evidence="1 2" key="1">
    <citation type="submission" date="2013-06" db="EMBL/GenBank/DDBJ databases">
        <authorList>
            <person name="Weinstock G."/>
            <person name="Sodergren E."/>
            <person name="Lobos E.A."/>
            <person name="Fulton L."/>
            <person name="Fulton R."/>
            <person name="Courtney L."/>
            <person name="Fronick C."/>
            <person name="O'Laughlin M."/>
            <person name="Godfrey J."/>
            <person name="Wilson R.M."/>
            <person name="Miner T."/>
            <person name="Farmer C."/>
            <person name="Delehaunty K."/>
            <person name="Cordes M."/>
            <person name="Minx P."/>
            <person name="Tomlinson C."/>
            <person name="Chen J."/>
            <person name="Wollam A."/>
            <person name="Pepin K.H."/>
            <person name="Bhonagiri V."/>
            <person name="Zhang X."/>
            <person name="Warren W."/>
            <person name="Mitreva M."/>
            <person name="Mardis E.R."/>
            <person name="Wilson R.K."/>
        </authorList>
    </citation>
    <scope>NUCLEOTIDE SEQUENCE [LARGE SCALE GENOMIC DNA]</scope>
    <source>
        <strain evidence="1 2">ATCC 29099</strain>
    </source>
</reference>